<dbReference type="EMBL" id="JAVRRR010000180">
    <property type="protein sequence ID" value="KAK5145030.1"/>
    <property type="molecule type" value="Genomic_DNA"/>
</dbReference>
<comment type="caution">
    <text evidence="1">The sequence shown here is derived from an EMBL/GenBank/DDBJ whole genome shotgun (WGS) entry which is preliminary data.</text>
</comment>
<name>A0ABR0L8B7_9PEZI</name>
<evidence type="ECO:0000313" key="2">
    <source>
        <dbReference type="Proteomes" id="UP001308179"/>
    </source>
</evidence>
<proteinExistence type="predicted"/>
<protein>
    <submittedName>
        <fullName evidence="1">Uncharacterized protein</fullName>
    </submittedName>
</protein>
<sequence>MITSFGGLRSRPENYSRPLHDSLKAYISGAVFRPQDLEPVVASAFASHIVEQLGARLGSRKDKYSILSYGNVPGMASLRQASPRVPMVCWFPASVVHDQGAGKGEGHDDGWKHLQAHQALDAHVLCICDR</sequence>
<organism evidence="1 2">
    <name type="scientific">Rachicladosporium monterosium</name>
    <dbReference type="NCBI Taxonomy" id="1507873"/>
    <lineage>
        <taxon>Eukaryota</taxon>
        <taxon>Fungi</taxon>
        <taxon>Dikarya</taxon>
        <taxon>Ascomycota</taxon>
        <taxon>Pezizomycotina</taxon>
        <taxon>Dothideomycetes</taxon>
        <taxon>Dothideomycetidae</taxon>
        <taxon>Cladosporiales</taxon>
        <taxon>Cladosporiaceae</taxon>
        <taxon>Rachicladosporium</taxon>
    </lineage>
</organism>
<reference evidence="1 2" key="1">
    <citation type="submission" date="2023-08" db="EMBL/GenBank/DDBJ databases">
        <title>Black Yeasts Isolated from many extreme environments.</title>
        <authorList>
            <person name="Coleine C."/>
            <person name="Stajich J.E."/>
            <person name="Selbmann L."/>
        </authorList>
    </citation>
    <scope>NUCLEOTIDE SEQUENCE [LARGE SCALE GENOMIC DNA]</scope>
    <source>
        <strain evidence="1 2">CCFEE 5386</strain>
    </source>
</reference>
<accession>A0ABR0L8B7</accession>
<gene>
    <name evidence="1" type="ORF">LTR32_003157</name>
</gene>
<evidence type="ECO:0000313" key="1">
    <source>
        <dbReference type="EMBL" id="KAK5145030.1"/>
    </source>
</evidence>
<keyword evidence="2" id="KW-1185">Reference proteome</keyword>
<dbReference type="Proteomes" id="UP001308179">
    <property type="component" value="Unassembled WGS sequence"/>
</dbReference>